<name>A0A183DIK1_9BILA</name>
<evidence type="ECO:0000256" key="1">
    <source>
        <dbReference type="SAM" id="MobiDB-lite"/>
    </source>
</evidence>
<dbReference type="OrthoDB" id="5873264at2759"/>
<dbReference type="AlphaFoldDB" id="A0A183DIK1"/>
<sequence length="91" mass="10248">MNIESKVTKGDETVLARNESSDATKNVSLRELFEQKPILDGRRAEVRNEPYRMAAIDELPQIAHRRAIAAVDWVDLLAEIAAITDTEDKAR</sequence>
<dbReference type="Proteomes" id="UP000271098">
    <property type="component" value="Unassembled WGS sequence"/>
</dbReference>
<dbReference type="PANTHER" id="PTHR47519">
    <property type="entry name" value="NUCLEAR HORMONE RECEPTOR FAMILY MEMBER NHR-31-RELATED"/>
    <property type="match status" value="1"/>
</dbReference>
<evidence type="ECO:0000313" key="2">
    <source>
        <dbReference type="EMBL" id="VDK63369.1"/>
    </source>
</evidence>
<gene>
    <name evidence="2" type="ORF">GPUH_LOCUS8541</name>
</gene>
<dbReference type="EMBL" id="UYRT01025212">
    <property type="protein sequence ID" value="VDK63369.1"/>
    <property type="molecule type" value="Genomic_DNA"/>
</dbReference>
<reference evidence="4" key="1">
    <citation type="submission" date="2016-06" db="UniProtKB">
        <authorList>
            <consortium name="WormBaseParasite"/>
        </authorList>
    </citation>
    <scope>IDENTIFICATION</scope>
</reference>
<accession>A0A183DIK1</accession>
<dbReference type="PANTHER" id="PTHR47519:SF1">
    <property type="entry name" value="NUCLEAR HORMONE RECEPTOR FAMILY MEMBER NHR-31"/>
    <property type="match status" value="1"/>
</dbReference>
<proteinExistence type="predicted"/>
<keyword evidence="3" id="KW-1185">Reference proteome</keyword>
<evidence type="ECO:0000313" key="4">
    <source>
        <dbReference type="WBParaSite" id="GPUH_0000855201-mRNA-1"/>
    </source>
</evidence>
<feature type="region of interest" description="Disordered" evidence="1">
    <location>
        <begin position="1"/>
        <end position="21"/>
    </location>
</feature>
<dbReference type="WBParaSite" id="GPUH_0000855201-mRNA-1">
    <property type="protein sequence ID" value="GPUH_0000855201-mRNA-1"/>
    <property type="gene ID" value="GPUH_0000855201"/>
</dbReference>
<reference evidence="2 3" key="2">
    <citation type="submission" date="2018-11" db="EMBL/GenBank/DDBJ databases">
        <authorList>
            <consortium name="Pathogen Informatics"/>
        </authorList>
    </citation>
    <scope>NUCLEOTIDE SEQUENCE [LARGE SCALE GENOMIC DNA]</scope>
</reference>
<organism evidence="4">
    <name type="scientific">Gongylonema pulchrum</name>
    <dbReference type="NCBI Taxonomy" id="637853"/>
    <lineage>
        <taxon>Eukaryota</taxon>
        <taxon>Metazoa</taxon>
        <taxon>Ecdysozoa</taxon>
        <taxon>Nematoda</taxon>
        <taxon>Chromadorea</taxon>
        <taxon>Rhabditida</taxon>
        <taxon>Spirurina</taxon>
        <taxon>Spiruromorpha</taxon>
        <taxon>Spiruroidea</taxon>
        <taxon>Gongylonematidae</taxon>
        <taxon>Gongylonema</taxon>
    </lineage>
</organism>
<protein>
    <submittedName>
        <fullName evidence="4">Transposase</fullName>
    </submittedName>
</protein>
<evidence type="ECO:0000313" key="3">
    <source>
        <dbReference type="Proteomes" id="UP000271098"/>
    </source>
</evidence>
<dbReference type="InterPro" id="IPR052496">
    <property type="entry name" value="Orphan_Nuclear_Rcpt"/>
</dbReference>